<gene>
    <name evidence="1" type="ORF">PVP01_0400800</name>
</gene>
<dbReference type="Pfam" id="PF05795">
    <property type="entry name" value="Plasmodium_Vir"/>
    <property type="match status" value="2"/>
</dbReference>
<dbReference type="EMBL" id="LT635615">
    <property type="protein sequence ID" value="VUZ93662.1"/>
    <property type="molecule type" value="Genomic_DNA"/>
</dbReference>
<dbReference type="VEuPathDB" id="PlasmoDB:PVPAM_050007600"/>
<proteinExistence type="predicted"/>
<dbReference type="InterPro" id="IPR008780">
    <property type="entry name" value="Plasmodium_Vir"/>
</dbReference>
<dbReference type="VEuPathDB" id="PlasmoDB:PVX_044190"/>
<name>A0A564ZQD0_PLAVI</name>
<evidence type="ECO:0000313" key="2">
    <source>
        <dbReference type="Proteomes" id="UP000220605"/>
    </source>
</evidence>
<dbReference type="VEuPathDB" id="PlasmoDB:PVP01_0400800"/>
<evidence type="ECO:0000313" key="1">
    <source>
        <dbReference type="EMBL" id="VUZ93662.1"/>
    </source>
</evidence>
<protein>
    <submittedName>
        <fullName evidence="1">VIR protein</fullName>
    </submittedName>
</protein>
<dbReference type="OrthoDB" id="389283at2759"/>
<sequence>MGKARVNVDKLTDYDVYCGTYENPYQHSHVTYVCSIILNYLKNNNVSDNNTNQFSICKLLNYWAYSTLNDLFPTEGKSKIDYFYKEIEKIWYKRINDSSSVDYYKKCKPDRVLFDYDDWKLRKELYDYYVDILPISKYLKFYTADCEQYYKYIKYKQKIYDQYEKFCENPDDMKCPNFFNECKKYNPKDILPELTCYSKMIEEEKAQQQASQAALASQGHKVPSAQLGDAEIPKPNTSIGAQASNVFLGVVVTSMTSGALYKFTPLGNMLRNRFGWNSNMRNFNGGDNGLFDYASESFNPFSGGAEEHYIGYHPA</sequence>
<reference evidence="2" key="1">
    <citation type="submission" date="2016-07" db="EMBL/GenBank/DDBJ databases">
        <authorList>
            <consortium name="Pathogen Informatics"/>
        </authorList>
    </citation>
    <scope>NUCLEOTIDE SEQUENCE [LARGE SCALE GENOMIC DNA]</scope>
</reference>
<accession>A0A564ZQD0</accession>
<dbReference type="Proteomes" id="UP000220605">
    <property type="component" value="Chromosome 4"/>
</dbReference>
<organism evidence="1 2">
    <name type="scientific">Plasmodium vivax</name>
    <name type="common">malaria parasite P. vivax</name>
    <dbReference type="NCBI Taxonomy" id="5855"/>
    <lineage>
        <taxon>Eukaryota</taxon>
        <taxon>Sar</taxon>
        <taxon>Alveolata</taxon>
        <taxon>Apicomplexa</taxon>
        <taxon>Aconoidasida</taxon>
        <taxon>Haemosporida</taxon>
        <taxon>Plasmodiidae</taxon>
        <taxon>Plasmodium</taxon>
        <taxon>Plasmodium (Plasmodium)</taxon>
    </lineage>
</organism>
<dbReference type="AlphaFoldDB" id="A0A564ZQD0"/>